<evidence type="ECO:0000313" key="7">
    <source>
        <dbReference type="EMBL" id="AGF47999.1"/>
    </source>
</evidence>
<dbReference type="GO" id="GO:0003735">
    <property type="term" value="F:structural constituent of ribosome"/>
    <property type="evidence" value="ECO:0007669"/>
    <property type="project" value="InterPro"/>
</dbReference>
<comment type="similarity">
    <text evidence="1 5">Belongs to the universal ribosomal protein uL24 family.</text>
</comment>
<dbReference type="PATRIC" id="fig|1208918.3.peg.700"/>
<evidence type="ECO:0000256" key="4">
    <source>
        <dbReference type="ARBA" id="ARBA00035206"/>
    </source>
</evidence>
<sequence length="107" mass="11681">MNKIRKGDEVIVLSGRDRKKRGIVLSVIDKEHLLVEGINVVKKHIKPNPMTNNPGGIVDKTMPIHISNVALFNSETGKGERVGIQKKDGEGKVRIFRSNGSVVGAKS</sequence>
<organism evidence="7 8">
    <name type="scientific">Candidatus Kinetoplastidibacterium crithidiae TCC036E</name>
    <dbReference type="NCBI Taxonomy" id="1208918"/>
    <lineage>
        <taxon>Bacteria</taxon>
        <taxon>Pseudomonadati</taxon>
        <taxon>Pseudomonadota</taxon>
        <taxon>Betaproteobacteria</taxon>
        <taxon>Candidatus Kinetoplastidibacterium</taxon>
    </lineage>
</organism>
<gene>
    <name evidence="5" type="primary">rplX</name>
    <name evidence="7" type="ORF">CDEE_0174</name>
</gene>
<dbReference type="InterPro" id="IPR005825">
    <property type="entry name" value="Ribosomal_uL24_CS"/>
</dbReference>
<comment type="subunit">
    <text evidence="5">Part of the 50S ribosomal subunit.</text>
</comment>
<dbReference type="PROSITE" id="PS01108">
    <property type="entry name" value="RIBOSOMAL_L24"/>
    <property type="match status" value="1"/>
</dbReference>
<keyword evidence="3 5" id="KW-0687">Ribonucleoprotein</keyword>
<dbReference type="PANTHER" id="PTHR12903">
    <property type="entry name" value="MITOCHONDRIAL RIBOSOMAL PROTEIN L24"/>
    <property type="match status" value="1"/>
</dbReference>
<dbReference type="GO" id="GO:0006412">
    <property type="term" value="P:translation"/>
    <property type="evidence" value="ECO:0007669"/>
    <property type="project" value="UniProtKB-UniRule"/>
</dbReference>
<dbReference type="eggNOG" id="COG0198">
    <property type="taxonomic scope" value="Bacteria"/>
</dbReference>
<evidence type="ECO:0000259" key="6">
    <source>
        <dbReference type="SMART" id="SM00739"/>
    </source>
</evidence>
<dbReference type="EMBL" id="CP003804">
    <property type="protein sequence ID" value="AGF47999.1"/>
    <property type="molecule type" value="Genomic_DNA"/>
</dbReference>
<name>M1LXR9_9PROT</name>
<dbReference type="AlphaFoldDB" id="M1LXR9"/>
<dbReference type="Proteomes" id="UP000011686">
    <property type="component" value="Chromosome"/>
</dbReference>
<dbReference type="SUPFAM" id="SSF50104">
    <property type="entry name" value="Translation proteins SH3-like domain"/>
    <property type="match status" value="1"/>
</dbReference>
<dbReference type="InterPro" id="IPR041988">
    <property type="entry name" value="Ribosomal_uL24_KOW"/>
</dbReference>
<dbReference type="GO" id="GO:0019843">
    <property type="term" value="F:rRNA binding"/>
    <property type="evidence" value="ECO:0007669"/>
    <property type="project" value="UniProtKB-UniRule"/>
</dbReference>
<dbReference type="HAMAP" id="MF_01326_B">
    <property type="entry name" value="Ribosomal_uL24_B"/>
    <property type="match status" value="1"/>
</dbReference>
<dbReference type="InterPro" id="IPR005824">
    <property type="entry name" value="KOW"/>
</dbReference>
<dbReference type="KEGG" id="kct:CDEE_0174"/>
<evidence type="ECO:0000256" key="2">
    <source>
        <dbReference type="ARBA" id="ARBA00022980"/>
    </source>
</evidence>
<evidence type="ECO:0000256" key="5">
    <source>
        <dbReference type="HAMAP-Rule" id="MF_01326"/>
    </source>
</evidence>
<keyword evidence="8" id="KW-1185">Reference proteome</keyword>
<dbReference type="Gene3D" id="2.30.30.30">
    <property type="match status" value="1"/>
</dbReference>
<accession>M1LXR9</accession>
<evidence type="ECO:0000313" key="8">
    <source>
        <dbReference type="Proteomes" id="UP000011686"/>
    </source>
</evidence>
<dbReference type="HOGENOM" id="CLU_093315_2_2_4"/>
<dbReference type="GO" id="GO:1990904">
    <property type="term" value="C:ribonucleoprotein complex"/>
    <property type="evidence" value="ECO:0007669"/>
    <property type="project" value="UniProtKB-KW"/>
</dbReference>
<dbReference type="Pfam" id="PF17136">
    <property type="entry name" value="ribosomal_L24"/>
    <property type="match status" value="1"/>
</dbReference>
<proteinExistence type="inferred from homology"/>
<dbReference type="InterPro" id="IPR003256">
    <property type="entry name" value="Ribosomal_uL24"/>
</dbReference>
<dbReference type="InterPro" id="IPR008991">
    <property type="entry name" value="Translation_prot_SH3-like_sf"/>
</dbReference>
<comment type="function">
    <text evidence="5">One of the proteins that surrounds the polypeptide exit tunnel on the outside of the subunit.</text>
</comment>
<evidence type="ECO:0000256" key="3">
    <source>
        <dbReference type="ARBA" id="ARBA00023274"/>
    </source>
</evidence>
<keyword evidence="5" id="KW-0694">RNA-binding</keyword>
<dbReference type="SMART" id="SM00739">
    <property type="entry name" value="KOW"/>
    <property type="match status" value="1"/>
</dbReference>
<dbReference type="RefSeq" id="WP_015238817.1">
    <property type="nucleotide sequence ID" value="NC_020283.1"/>
</dbReference>
<dbReference type="STRING" id="1208918.CDEE_0174"/>
<dbReference type="GO" id="GO:0005840">
    <property type="term" value="C:ribosome"/>
    <property type="evidence" value="ECO:0007669"/>
    <property type="project" value="UniProtKB-KW"/>
</dbReference>
<dbReference type="CDD" id="cd06089">
    <property type="entry name" value="KOW_RPL26"/>
    <property type="match status" value="1"/>
</dbReference>
<feature type="domain" description="KOW" evidence="6">
    <location>
        <begin position="3"/>
        <end position="30"/>
    </location>
</feature>
<dbReference type="NCBIfam" id="TIGR01079">
    <property type="entry name" value="rplX_bact"/>
    <property type="match status" value="1"/>
</dbReference>
<reference evidence="7 8" key="1">
    <citation type="journal article" date="2013" name="Genome Biol. Evol.">
        <title>Genome evolution and phylogenomic analysis of candidatus kinetoplastibacterium, the betaproteobacterial endosymbionts of strigomonas and angomonas.</title>
        <authorList>
            <person name="Alves J.M."/>
            <person name="Serrano M.G."/>
            <person name="Maia da Silva F."/>
            <person name="Voegtly L.J."/>
            <person name="Matveyev A.V."/>
            <person name="Teixeira M.M."/>
            <person name="Camargo E.P."/>
            <person name="Buck G.A."/>
        </authorList>
    </citation>
    <scope>NUCLEOTIDE SEQUENCE [LARGE SCALE GENOMIC DNA]</scope>
    <source>
        <strain evidence="7 8">TCC036E</strain>
    </source>
</reference>
<dbReference type="InterPro" id="IPR014722">
    <property type="entry name" value="Rib_uL2_dom2"/>
</dbReference>
<keyword evidence="5" id="KW-0699">rRNA-binding</keyword>
<dbReference type="InterPro" id="IPR057264">
    <property type="entry name" value="Ribosomal_uL24_C"/>
</dbReference>
<comment type="function">
    <text evidence="5">One of two assembly initiator proteins, it binds directly to the 5'-end of the 23S rRNA, where it nucleates assembly of the 50S subunit.</text>
</comment>
<evidence type="ECO:0000256" key="1">
    <source>
        <dbReference type="ARBA" id="ARBA00010618"/>
    </source>
</evidence>
<keyword evidence="2 5" id="KW-0689">Ribosomal protein</keyword>
<protein>
    <recommendedName>
        <fullName evidence="4 5">Large ribosomal subunit protein uL24</fullName>
    </recommendedName>
</protein>